<keyword evidence="2" id="KW-1185">Reference proteome</keyword>
<dbReference type="Proteomes" id="UP000786811">
    <property type="component" value="Unassembled WGS sequence"/>
</dbReference>
<comment type="caution">
    <text evidence="1">The sequence shown here is derived from an EMBL/GenBank/DDBJ whole genome shotgun (WGS) entry which is preliminary data.</text>
</comment>
<evidence type="ECO:0000313" key="2">
    <source>
        <dbReference type="Proteomes" id="UP000786811"/>
    </source>
</evidence>
<accession>A0A8J2H2G7</accession>
<reference evidence="1" key="1">
    <citation type="submission" date="2021-04" db="EMBL/GenBank/DDBJ databases">
        <authorList>
            <person name="Chebbi M.A.C M."/>
        </authorList>
    </citation>
    <scope>NUCLEOTIDE SEQUENCE</scope>
</reference>
<protein>
    <submittedName>
        <fullName evidence="1">Cc_bv6.28_12.5_pseudo</fullName>
    </submittedName>
</protein>
<dbReference type="AlphaFoldDB" id="A0A8J2H2G7"/>
<organism evidence="1 2">
    <name type="scientific">Cotesia congregata</name>
    <name type="common">Parasitoid wasp</name>
    <name type="synonym">Apanteles congregatus</name>
    <dbReference type="NCBI Taxonomy" id="51543"/>
    <lineage>
        <taxon>Eukaryota</taxon>
        <taxon>Metazoa</taxon>
        <taxon>Ecdysozoa</taxon>
        <taxon>Arthropoda</taxon>
        <taxon>Hexapoda</taxon>
        <taxon>Insecta</taxon>
        <taxon>Pterygota</taxon>
        <taxon>Neoptera</taxon>
        <taxon>Endopterygota</taxon>
        <taxon>Hymenoptera</taxon>
        <taxon>Apocrita</taxon>
        <taxon>Ichneumonoidea</taxon>
        <taxon>Braconidae</taxon>
        <taxon>Microgastrinae</taxon>
        <taxon>Cotesia</taxon>
    </lineage>
</organism>
<name>A0A8J2H2G7_COTCN</name>
<dbReference type="EMBL" id="CAJNRD030001116">
    <property type="protein sequence ID" value="CAG5075262.1"/>
    <property type="molecule type" value="Genomic_DNA"/>
</dbReference>
<proteinExistence type="predicted"/>
<sequence>MYIVCILPEEWLAYSYDQLEDIIYEIIDEFGDVIIRWVE</sequence>
<gene>
    <name evidence="1" type="ORF">HICCMSTLAB_LOCUS1416</name>
</gene>
<evidence type="ECO:0000313" key="1">
    <source>
        <dbReference type="EMBL" id="CAG5075262.1"/>
    </source>
</evidence>